<dbReference type="InterPro" id="IPR008969">
    <property type="entry name" value="CarboxyPept-like_regulatory"/>
</dbReference>
<evidence type="ECO:0000259" key="1">
    <source>
        <dbReference type="Pfam" id="PF08308"/>
    </source>
</evidence>
<evidence type="ECO:0000313" key="3">
    <source>
        <dbReference type="Proteomes" id="UP000266089"/>
    </source>
</evidence>
<feature type="domain" description="PEGA" evidence="1">
    <location>
        <begin position="44"/>
        <end position="77"/>
    </location>
</feature>
<dbReference type="Proteomes" id="UP000266089">
    <property type="component" value="Unassembled WGS sequence"/>
</dbReference>
<protein>
    <recommendedName>
        <fullName evidence="1">PEGA domain-containing protein</fullName>
    </recommendedName>
</protein>
<dbReference type="Gene3D" id="2.60.40.1120">
    <property type="entry name" value="Carboxypeptidase-like, regulatory domain"/>
    <property type="match status" value="1"/>
</dbReference>
<dbReference type="Pfam" id="PF08308">
    <property type="entry name" value="PEGA"/>
    <property type="match status" value="1"/>
</dbReference>
<proteinExistence type="predicted"/>
<sequence>MREVDPACPCLLNVTVNAPEPTIRILQGTTEIASSRQGRSSFLLEAGDYTLQVEAPGYRTLSTLINVPQNKNLEVELAQ</sequence>
<evidence type="ECO:0000313" key="2">
    <source>
        <dbReference type="EMBL" id="RIH78771.1"/>
    </source>
</evidence>
<organism evidence="2 3">
    <name type="scientific">Meiothermus taiwanensis</name>
    <dbReference type="NCBI Taxonomy" id="172827"/>
    <lineage>
        <taxon>Bacteria</taxon>
        <taxon>Thermotogati</taxon>
        <taxon>Deinococcota</taxon>
        <taxon>Deinococci</taxon>
        <taxon>Thermales</taxon>
        <taxon>Thermaceae</taxon>
        <taxon>Meiothermus</taxon>
    </lineage>
</organism>
<comment type="caution">
    <text evidence="2">The sequence shown here is derived from an EMBL/GenBank/DDBJ whole genome shotgun (WGS) entry which is preliminary data.</text>
</comment>
<reference evidence="2 3" key="1">
    <citation type="submission" date="2018-08" db="EMBL/GenBank/DDBJ databases">
        <title>Meiothermus cateniformans JCM 15151 genome sequencing project.</title>
        <authorList>
            <person name="Da Costa M.S."/>
            <person name="Albuquerque L."/>
            <person name="Raposo P."/>
            <person name="Froufe H.J.C."/>
            <person name="Barroso C.S."/>
            <person name="Egas C."/>
        </authorList>
    </citation>
    <scope>NUCLEOTIDE SEQUENCE [LARGE SCALE GENOMIC DNA]</scope>
    <source>
        <strain evidence="2 3">JCM 15151</strain>
    </source>
</reference>
<dbReference type="AlphaFoldDB" id="A0A399E8Y1"/>
<name>A0A399E8Y1_9DEIN</name>
<accession>A0A399E8Y1</accession>
<dbReference type="EMBL" id="QWKX01000011">
    <property type="protein sequence ID" value="RIH78771.1"/>
    <property type="molecule type" value="Genomic_DNA"/>
</dbReference>
<gene>
    <name evidence="2" type="ORF">Mcate_00633</name>
</gene>
<dbReference type="InterPro" id="IPR013229">
    <property type="entry name" value="PEGA"/>
</dbReference>
<dbReference type="SUPFAM" id="SSF49464">
    <property type="entry name" value="Carboxypeptidase regulatory domain-like"/>
    <property type="match status" value="1"/>
</dbReference>